<feature type="binding site" evidence="10">
    <location>
        <begin position="73"/>
        <end position="76"/>
    </location>
    <ligand>
        <name>NADP(+)</name>
        <dbReference type="ChEBI" id="CHEBI:58349"/>
    </ligand>
</feature>
<dbReference type="EC" id="1.5.1.2" evidence="8 9"/>
<protein>
    <recommendedName>
        <fullName evidence="8 9">Pyrroline-5-carboxylate reductase</fullName>
        <shortName evidence="8">P5C reductase</shortName>
        <shortName evidence="8">P5CR</shortName>
        <ecNumber evidence="8 9">1.5.1.2</ecNumber>
    </recommendedName>
    <alternativeName>
        <fullName evidence="8">PCA reductase</fullName>
    </alternativeName>
</protein>
<dbReference type="Proteomes" id="UP000603545">
    <property type="component" value="Unassembled WGS sequence"/>
</dbReference>
<evidence type="ECO:0000256" key="3">
    <source>
        <dbReference type="ARBA" id="ARBA00022490"/>
    </source>
</evidence>
<dbReference type="FunFam" id="1.10.3730.10:FF:000001">
    <property type="entry name" value="Pyrroline-5-carboxylate reductase"/>
    <property type="match status" value="1"/>
</dbReference>
<keyword evidence="4 8" id="KW-0028">Amino-acid biosynthesis</keyword>
<gene>
    <name evidence="8" type="primary">proC</name>
    <name evidence="13" type="ORF">H8E80_04210</name>
</gene>
<dbReference type="InterPro" id="IPR029036">
    <property type="entry name" value="P5CR_dimer"/>
</dbReference>
<dbReference type="InterPro" id="IPR028939">
    <property type="entry name" value="P5C_Rdtase_cat_N"/>
</dbReference>
<accession>A0A8J6N488</accession>
<name>A0A8J6N488_9BACT</name>
<dbReference type="GO" id="GO:0005737">
    <property type="term" value="C:cytoplasm"/>
    <property type="evidence" value="ECO:0007669"/>
    <property type="project" value="UniProtKB-SubCell"/>
</dbReference>
<dbReference type="InterPro" id="IPR036291">
    <property type="entry name" value="NAD(P)-bd_dom_sf"/>
</dbReference>
<comment type="function">
    <text evidence="8">Catalyzes the reduction of 1-pyrroline-5-carboxylate (PCA) to L-proline.</text>
</comment>
<dbReference type="GO" id="GO:0004735">
    <property type="term" value="F:pyrroline-5-carboxylate reductase activity"/>
    <property type="evidence" value="ECO:0007669"/>
    <property type="project" value="UniProtKB-UniRule"/>
</dbReference>
<keyword evidence="6 8" id="KW-0521">NADP</keyword>
<organism evidence="13 14">
    <name type="scientific">Candidatus Desulfaltia bathyphila</name>
    <dbReference type="NCBI Taxonomy" id="2841697"/>
    <lineage>
        <taxon>Bacteria</taxon>
        <taxon>Pseudomonadati</taxon>
        <taxon>Thermodesulfobacteriota</taxon>
        <taxon>Desulfobacteria</taxon>
        <taxon>Desulfobacterales</taxon>
        <taxon>Desulfobacterales incertae sedis</taxon>
        <taxon>Candidatus Desulfaltia</taxon>
    </lineage>
</organism>
<proteinExistence type="inferred from homology"/>
<dbReference type="InterPro" id="IPR008927">
    <property type="entry name" value="6-PGluconate_DH-like_C_sf"/>
</dbReference>
<sequence>MSEINKKIGFIGAGNMGEAFVGAIIKSNILSPSMIYVSDINKDRLNVLRSSYGISVLSDNVELFSTCDIIVLAVKPQHIGQVLSQIAEQKGYKIHNQKLVVSIAAGIPLRKIEDILYAPLDEKSRIKLPVIRVMPNTPALVLAGMAGMSANRHASDDDIKIVRSILEAMGKVIEFNEEDIDAVTALSGSGPAYVFYFIESMIEGGICVGLEPNYAATLTIATLKGAVKLMEELNESPELLRRKVTSPGGTTEAAFKVLDKNQVKQSIIEAIAAAANRSKELSG</sequence>
<evidence type="ECO:0000256" key="4">
    <source>
        <dbReference type="ARBA" id="ARBA00022605"/>
    </source>
</evidence>
<dbReference type="EMBL" id="JACNLL010000042">
    <property type="protein sequence ID" value="MBC8199235.1"/>
    <property type="molecule type" value="Genomic_DNA"/>
</dbReference>
<dbReference type="UniPathway" id="UPA00098">
    <property type="reaction ID" value="UER00361"/>
</dbReference>
<dbReference type="AlphaFoldDB" id="A0A8J6N488"/>
<feature type="domain" description="Pyrroline-5-carboxylate reductase dimerisation" evidence="12">
    <location>
        <begin position="177"/>
        <end position="281"/>
    </location>
</feature>
<evidence type="ECO:0000256" key="2">
    <source>
        <dbReference type="ARBA" id="ARBA00005525"/>
    </source>
</evidence>
<dbReference type="Pfam" id="PF14748">
    <property type="entry name" value="P5CR_dimer"/>
    <property type="match status" value="1"/>
</dbReference>
<evidence type="ECO:0000313" key="14">
    <source>
        <dbReference type="Proteomes" id="UP000603545"/>
    </source>
</evidence>
<dbReference type="PANTHER" id="PTHR11645:SF0">
    <property type="entry name" value="PYRROLINE-5-CARBOXYLATE REDUCTASE 3"/>
    <property type="match status" value="1"/>
</dbReference>
<evidence type="ECO:0000256" key="5">
    <source>
        <dbReference type="ARBA" id="ARBA00022650"/>
    </source>
</evidence>
<dbReference type="Pfam" id="PF03807">
    <property type="entry name" value="F420_oxidored"/>
    <property type="match status" value="1"/>
</dbReference>
<dbReference type="GO" id="GO:0055129">
    <property type="term" value="P:L-proline biosynthetic process"/>
    <property type="evidence" value="ECO:0007669"/>
    <property type="project" value="UniProtKB-UniRule"/>
</dbReference>
<feature type="domain" description="Pyrroline-5-carboxylate reductase catalytic N-terminal" evidence="11">
    <location>
        <begin position="7"/>
        <end position="106"/>
    </location>
</feature>
<dbReference type="Gene3D" id="3.40.50.720">
    <property type="entry name" value="NAD(P)-binding Rossmann-like Domain"/>
    <property type="match status" value="1"/>
</dbReference>
<evidence type="ECO:0000256" key="9">
    <source>
        <dbReference type="NCBIfam" id="TIGR00112"/>
    </source>
</evidence>
<dbReference type="NCBIfam" id="TIGR00112">
    <property type="entry name" value="proC"/>
    <property type="match status" value="1"/>
</dbReference>
<comment type="catalytic activity">
    <reaction evidence="8">
        <text>L-proline + NAD(+) = (S)-1-pyrroline-5-carboxylate + NADH + 2 H(+)</text>
        <dbReference type="Rhea" id="RHEA:14105"/>
        <dbReference type="ChEBI" id="CHEBI:15378"/>
        <dbReference type="ChEBI" id="CHEBI:17388"/>
        <dbReference type="ChEBI" id="CHEBI:57540"/>
        <dbReference type="ChEBI" id="CHEBI:57945"/>
        <dbReference type="ChEBI" id="CHEBI:60039"/>
        <dbReference type="EC" id="1.5.1.2"/>
    </reaction>
</comment>
<dbReference type="HAMAP" id="MF_01925">
    <property type="entry name" value="P5C_reductase"/>
    <property type="match status" value="1"/>
</dbReference>
<keyword evidence="7 8" id="KW-0560">Oxidoreductase</keyword>
<evidence type="ECO:0000259" key="11">
    <source>
        <dbReference type="Pfam" id="PF03807"/>
    </source>
</evidence>
<keyword evidence="3 8" id="KW-0963">Cytoplasm</keyword>
<dbReference type="Gene3D" id="1.10.3730.10">
    <property type="entry name" value="ProC C-terminal domain-like"/>
    <property type="match status" value="1"/>
</dbReference>
<dbReference type="PIRSF" id="PIRSF000193">
    <property type="entry name" value="Pyrrol-5-carb_rd"/>
    <property type="match status" value="1"/>
</dbReference>
<keyword evidence="5 8" id="KW-0641">Proline biosynthesis</keyword>
<dbReference type="PANTHER" id="PTHR11645">
    <property type="entry name" value="PYRROLINE-5-CARBOXYLATE REDUCTASE"/>
    <property type="match status" value="1"/>
</dbReference>
<evidence type="ECO:0000256" key="8">
    <source>
        <dbReference type="HAMAP-Rule" id="MF_01925"/>
    </source>
</evidence>
<dbReference type="SUPFAM" id="SSF48179">
    <property type="entry name" value="6-phosphogluconate dehydrogenase C-terminal domain-like"/>
    <property type="match status" value="1"/>
</dbReference>
<comment type="pathway">
    <text evidence="8">Amino-acid biosynthesis; L-proline biosynthesis; L-proline from L-glutamate 5-semialdehyde: step 1/1.</text>
</comment>
<dbReference type="InterPro" id="IPR000304">
    <property type="entry name" value="Pyrroline-COOH_reductase"/>
</dbReference>
<reference evidence="13 14" key="1">
    <citation type="submission" date="2020-08" db="EMBL/GenBank/DDBJ databases">
        <title>Bridging the membrane lipid divide: bacteria of the FCB group superphylum have the potential to synthesize archaeal ether lipids.</title>
        <authorList>
            <person name="Villanueva L."/>
            <person name="Von Meijenfeldt F.A.B."/>
            <person name="Westbye A.B."/>
            <person name="Yadav S."/>
            <person name="Hopmans E.C."/>
            <person name="Dutilh B.E."/>
            <person name="Sinninghe Damste J.S."/>
        </authorList>
    </citation>
    <scope>NUCLEOTIDE SEQUENCE [LARGE SCALE GENOMIC DNA]</scope>
    <source>
        <strain evidence="13">NIOZ-UU82</strain>
    </source>
</reference>
<comment type="catalytic activity">
    <reaction evidence="8">
        <text>L-proline + NADP(+) = (S)-1-pyrroline-5-carboxylate + NADPH + 2 H(+)</text>
        <dbReference type="Rhea" id="RHEA:14109"/>
        <dbReference type="ChEBI" id="CHEBI:15378"/>
        <dbReference type="ChEBI" id="CHEBI:17388"/>
        <dbReference type="ChEBI" id="CHEBI:57783"/>
        <dbReference type="ChEBI" id="CHEBI:58349"/>
        <dbReference type="ChEBI" id="CHEBI:60039"/>
        <dbReference type="EC" id="1.5.1.2"/>
    </reaction>
</comment>
<evidence type="ECO:0000256" key="10">
    <source>
        <dbReference type="PIRSR" id="PIRSR000193-1"/>
    </source>
</evidence>
<evidence type="ECO:0000256" key="1">
    <source>
        <dbReference type="ARBA" id="ARBA00004496"/>
    </source>
</evidence>
<comment type="caution">
    <text evidence="13">The sequence shown here is derived from an EMBL/GenBank/DDBJ whole genome shotgun (WGS) entry which is preliminary data.</text>
</comment>
<evidence type="ECO:0000259" key="12">
    <source>
        <dbReference type="Pfam" id="PF14748"/>
    </source>
</evidence>
<evidence type="ECO:0000256" key="6">
    <source>
        <dbReference type="ARBA" id="ARBA00022857"/>
    </source>
</evidence>
<feature type="binding site" evidence="10">
    <location>
        <position position="60"/>
    </location>
    <ligand>
        <name>NADPH</name>
        <dbReference type="ChEBI" id="CHEBI:57783"/>
    </ligand>
</feature>
<evidence type="ECO:0000256" key="7">
    <source>
        <dbReference type="ARBA" id="ARBA00023002"/>
    </source>
</evidence>
<evidence type="ECO:0000313" key="13">
    <source>
        <dbReference type="EMBL" id="MBC8199235.1"/>
    </source>
</evidence>
<comment type="similarity">
    <text evidence="2 8">Belongs to the pyrroline-5-carboxylate reductase family.</text>
</comment>
<dbReference type="SUPFAM" id="SSF51735">
    <property type="entry name" value="NAD(P)-binding Rossmann-fold domains"/>
    <property type="match status" value="1"/>
</dbReference>
<feature type="binding site" evidence="10">
    <location>
        <begin position="11"/>
        <end position="16"/>
    </location>
    <ligand>
        <name>NADP(+)</name>
        <dbReference type="ChEBI" id="CHEBI:58349"/>
    </ligand>
</feature>
<dbReference type="FunFam" id="3.40.50.720:FF:000190">
    <property type="entry name" value="Pyrroline-5-carboxylate reductase"/>
    <property type="match status" value="1"/>
</dbReference>
<comment type="subcellular location">
    <subcellularLocation>
        <location evidence="1 8">Cytoplasm</location>
    </subcellularLocation>
</comment>